<dbReference type="EMBL" id="JABEZY010265300">
    <property type="protein sequence ID" value="MBA0754883.1"/>
    <property type="molecule type" value="Genomic_DNA"/>
</dbReference>
<name>A0A7J9D2C5_GOSGO</name>
<evidence type="ECO:0000313" key="1">
    <source>
        <dbReference type="EMBL" id="MBA0754883.1"/>
    </source>
</evidence>
<proteinExistence type="predicted"/>
<dbReference type="Proteomes" id="UP000593579">
    <property type="component" value="Unassembled WGS sequence"/>
</dbReference>
<accession>A0A7J9D2C5</accession>
<evidence type="ECO:0000313" key="2">
    <source>
        <dbReference type="Proteomes" id="UP000593579"/>
    </source>
</evidence>
<reference evidence="1 2" key="1">
    <citation type="journal article" date="2019" name="Genome Biol. Evol.">
        <title>Insights into the evolution of the New World diploid cottons (Gossypium, subgenus Houzingenia) based on genome sequencing.</title>
        <authorList>
            <person name="Grover C.E."/>
            <person name="Arick M.A. 2nd"/>
            <person name="Thrash A."/>
            <person name="Conover J.L."/>
            <person name="Sanders W.S."/>
            <person name="Peterson D.G."/>
            <person name="Frelichowski J.E."/>
            <person name="Scheffler J.A."/>
            <person name="Scheffler B.E."/>
            <person name="Wendel J.F."/>
        </authorList>
    </citation>
    <scope>NUCLEOTIDE SEQUENCE [LARGE SCALE GENOMIC DNA]</scope>
    <source>
        <strain evidence="1">5</strain>
        <tissue evidence="1">Leaf</tissue>
    </source>
</reference>
<dbReference type="AlphaFoldDB" id="A0A7J9D2C5"/>
<comment type="caution">
    <text evidence="1">The sequence shown here is derived from an EMBL/GenBank/DDBJ whole genome shotgun (WGS) entry which is preliminary data.</text>
</comment>
<sequence>MQFGIFILVNQQWKLLLGGCSWSSKYRFILCLSMVWVGYTYNRDGNRAFHGSKTPNLVTIIICQDYSE</sequence>
<gene>
    <name evidence="1" type="ORF">Gogos_022288</name>
</gene>
<protein>
    <submittedName>
        <fullName evidence="1">Uncharacterized protein</fullName>
    </submittedName>
</protein>
<organism evidence="1 2">
    <name type="scientific">Gossypium gossypioides</name>
    <name type="common">Mexican cotton</name>
    <name type="synonym">Selera gossypioides</name>
    <dbReference type="NCBI Taxonomy" id="34282"/>
    <lineage>
        <taxon>Eukaryota</taxon>
        <taxon>Viridiplantae</taxon>
        <taxon>Streptophyta</taxon>
        <taxon>Embryophyta</taxon>
        <taxon>Tracheophyta</taxon>
        <taxon>Spermatophyta</taxon>
        <taxon>Magnoliopsida</taxon>
        <taxon>eudicotyledons</taxon>
        <taxon>Gunneridae</taxon>
        <taxon>Pentapetalae</taxon>
        <taxon>rosids</taxon>
        <taxon>malvids</taxon>
        <taxon>Malvales</taxon>
        <taxon>Malvaceae</taxon>
        <taxon>Malvoideae</taxon>
        <taxon>Gossypium</taxon>
    </lineage>
</organism>
<keyword evidence="2" id="KW-1185">Reference proteome</keyword>